<dbReference type="KEGG" id="pdw:BV82_10755"/>
<reference evidence="1 2" key="1">
    <citation type="journal article" date="2014" name="Genome Announc.">
        <title>Genome Sequence of Pseudomonas sp. Strain P482, a Tomato Rhizosphere Isolate with Broad-Spectrum Antimicrobial Activity.</title>
        <authorList>
            <person name="Krzyzanowska D.M."/>
            <person name="Ossowicki A."/>
            <person name="Jafra S."/>
        </authorList>
    </citation>
    <scope>NUCLEOTIDE SEQUENCE [LARGE SCALE GENOMIC DNA]</scope>
    <source>
        <strain evidence="1 2">P482</strain>
    </source>
</reference>
<protein>
    <submittedName>
        <fullName evidence="1">Uncharacterized protein</fullName>
    </submittedName>
</protein>
<proteinExistence type="predicted"/>
<dbReference type="Proteomes" id="UP000027121">
    <property type="component" value="Chromosome"/>
</dbReference>
<dbReference type="EMBL" id="CP071706">
    <property type="protein sequence ID" value="QWE81256.1"/>
    <property type="molecule type" value="Genomic_DNA"/>
</dbReference>
<dbReference type="GeneID" id="98282759"/>
<reference evidence="1 2" key="2">
    <citation type="journal article" date="2016" name="Front. Microbiol.">
        <title>When Genome-Based Approach Meets the 'Old but Good': Revealing Genes Involved in the Antibacterial Activity of Pseudomonas sp. P482 against Soft Rot Pathogens.</title>
        <authorList>
            <person name="Krzyzanowska D.M."/>
            <person name="Ossowicki A."/>
            <person name="Rajewska M."/>
            <person name="Maciag T."/>
            <person name="Jablonska M."/>
            <person name="Obuchowski M."/>
            <person name="Heeb S."/>
            <person name="Jafra S."/>
        </authorList>
    </citation>
    <scope>NUCLEOTIDE SEQUENCE [LARGE SCALE GENOMIC DNA]</scope>
    <source>
        <strain evidence="1 2">P482</strain>
    </source>
</reference>
<gene>
    <name evidence="1" type="ORF">BV82_10755</name>
</gene>
<dbReference type="RefSeq" id="WP_036994666.1">
    <property type="nucleotide sequence ID" value="NZ_CP071706.1"/>
</dbReference>
<evidence type="ECO:0000313" key="2">
    <source>
        <dbReference type="Proteomes" id="UP000027121"/>
    </source>
</evidence>
<keyword evidence="2" id="KW-1185">Reference proteome</keyword>
<dbReference type="AlphaFoldDB" id="A0AAQ0DMM2"/>
<evidence type="ECO:0000313" key="1">
    <source>
        <dbReference type="EMBL" id="QWE81256.1"/>
    </source>
</evidence>
<sequence length="318" mass="37391">MTTHALNYEVMIADLKQVADKFISVNHFKVKNAEVILQISDSQEINARVYLSASDQYIVRLYRGVLESCLSFVEDTVDSYYPLVAAQTHLDRETFLRATCSCVTEYMFLHEYCHVIRGHINYRDFRKPLWVERPELELQDIRFLECDADIYAANFLFARTYSVFKDPKVAIRLCDLMQCYVVGIRSMFEMLYRVSEVEDLLHEESEHPHSLVRAYIAVCMGVSGPVSECLDEDAEECRALAMRELLSYEAFLYKDRPIDPGFLQSNFERELNIWTTREQDLVFFNLLKVQKVSIFTKAREWLRRSKRFTRDSKIQTQP</sequence>
<accession>A0AAQ0DMM2</accession>
<name>A0AAQ0DMM2_9PSED</name>
<organism evidence="1 2">
    <name type="scientific">Pseudomonas donghuensis</name>
    <dbReference type="NCBI Taxonomy" id="1163398"/>
    <lineage>
        <taxon>Bacteria</taxon>
        <taxon>Pseudomonadati</taxon>
        <taxon>Pseudomonadota</taxon>
        <taxon>Gammaproteobacteria</taxon>
        <taxon>Pseudomonadales</taxon>
        <taxon>Pseudomonadaceae</taxon>
        <taxon>Pseudomonas</taxon>
    </lineage>
</organism>